<accession>A0A1Y2BWQ7</accession>
<name>A0A1Y2BWQ7_9FUNG</name>
<gene>
    <name evidence="2" type="ORF">BCR33DRAFT_419289</name>
</gene>
<dbReference type="Proteomes" id="UP000193642">
    <property type="component" value="Unassembled WGS sequence"/>
</dbReference>
<evidence type="ECO:0000256" key="1">
    <source>
        <dbReference type="SAM" id="MobiDB-lite"/>
    </source>
</evidence>
<sequence>MQCSFVFLLLSTQSEPSGCSNARVRQSRHQKKRVHNQSFFPKQEQETEERKETQFMSHRYHNPHSHLRNYLITSNPPSSTDPVYTCGSKRRSIIGDMISFHPAVINSTLISTPSKLA</sequence>
<evidence type="ECO:0000313" key="2">
    <source>
        <dbReference type="EMBL" id="ORY39183.1"/>
    </source>
</evidence>
<keyword evidence="3" id="KW-1185">Reference proteome</keyword>
<feature type="compositionally biased region" description="Basic residues" evidence="1">
    <location>
        <begin position="25"/>
        <end position="35"/>
    </location>
</feature>
<evidence type="ECO:0000313" key="3">
    <source>
        <dbReference type="Proteomes" id="UP000193642"/>
    </source>
</evidence>
<dbReference type="AlphaFoldDB" id="A0A1Y2BWQ7"/>
<feature type="compositionally biased region" description="Polar residues" evidence="1">
    <location>
        <begin position="15"/>
        <end position="24"/>
    </location>
</feature>
<protein>
    <submittedName>
        <fullName evidence="2">Uncharacterized protein</fullName>
    </submittedName>
</protein>
<organism evidence="2 3">
    <name type="scientific">Rhizoclosmatium globosum</name>
    <dbReference type="NCBI Taxonomy" id="329046"/>
    <lineage>
        <taxon>Eukaryota</taxon>
        <taxon>Fungi</taxon>
        <taxon>Fungi incertae sedis</taxon>
        <taxon>Chytridiomycota</taxon>
        <taxon>Chytridiomycota incertae sedis</taxon>
        <taxon>Chytridiomycetes</taxon>
        <taxon>Chytridiales</taxon>
        <taxon>Chytriomycetaceae</taxon>
        <taxon>Rhizoclosmatium</taxon>
    </lineage>
</organism>
<proteinExistence type="predicted"/>
<dbReference type="EMBL" id="MCGO01000041">
    <property type="protein sequence ID" value="ORY39183.1"/>
    <property type="molecule type" value="Genomic_DNA"/>
</dbReference>
<comment type="caution">
    <text evidence="2">The sequence shown here is derived from an EMBL/GenBank/DDBJ whole genome shotgun (WGS) entry which is preliminary data.</text>
</comment>
<reference evidence="2 3" key="1">
    <citation type="submission" date="2016-07" db="EMBL/GenBank/DDBJ databases">
        <title>Pervasive Adenine N6-methylation of Active Genes in Fungi.</title>
        <authorList>
            <consortium name="DOE Joint Genome Institute"/>
            <person name="Mondo S.J."/>
            <person name="Dannebaum R.O."/>
            <person name="Kuo R.C."/>
            <person name="Labutti K."/>
            <person name="Haridas S."/>
            <person name="Kuo A."/>
            <person name="Salamov A."/>
            <person name="Ahrendt S.R."/>
            <person name="Lipzen A."/>
            <person name="Sullivan W."/>
            <person name="Andreopoulos W.B."/>
            <person name="Clum A."/>
            <person name="Lindquist E."/>
            <person name="Daum C."/>
            <person name="Ramamoorthy G.K."/>
            <person name="Gryganskyi A."/>
            <person name="Culley D."/>
            <person name="Magnuson J.K."/>
            <person name="James T.Y."/>
            <person name="O'Malley M.A."/>
            <person name="Stajich J.E."/>
            <person name="Spatafora J.W."/>
            <person name="Visel A."/>
            <person name="Grigoriev I.V."/>
        </authorList>
    </citation>
    <scope>NUCLEOTIDE SEQUENCE [LARGE SCALE GENOMIC DNA]</scope>
    <source>
        <strain evidence="2 3">JEL800</strain>
    </source>
</reference>
<feature type="region of interest" description="Disordered" evidence="1">
    <location>
        <begin position="15"/>
        <end position="55"/>
    </location>
</feature>
<feature type="compositionally biased region" description="Basic and acidic residues" evidence="1">
    <location>
        <begin position="43"/>
        <end position="53"/>
    </location>
</feature>